<sequence length="166" mass="19110">MRQSEADDFRSYVAVRMDRWRRTAYLLCQDWHASDDLVSILVAKLYQHWGRVAVADNRDAYAQRMLTRVWLDERRRPWAREQPQERLPETGYDTVDGVTDRDRLGRLLAGLGRRQRAVVVLRFYLDYSVEETAELLGISPGTVKSQSARALQAVRALAAAGTEDGR</sequence>
<dbReference type="InterPro" id="IPR013324">
    <property type="entry name" value="RNA_pol_sigma_r3/r4-like"/>
</dbReference>
<accession>A0A9W6KVX0</accession>
<keyword evidence="3" id="KW-0731">Sigma factor</keyword>
<name>A0A9W6KVX0_9ACTN</name>
<keyword evidence="8" id="KW-1185">Reference proteome</keyword>
<dbReference type="GO" id="GO:0003677">
    <property type="term" value="F:DNA binding"/>
    <property type="evidence" value="ECO:0007669"/>
    <property type="project" value="UniProtKB-KW"/>
</dbReference>
<comment type="caution">
    <text evidence="7">The sequence shown here is derived from an EMBL/GenBank/DDBJ whole genome shotgun (WGS) entry which is preliminary data.</text>
</comment>
<dbReference type="NCBIfam" id="TIGR02937">
    <property type="entry name" value="sigma70-ECF"/>
    <property type="match status" value="1"/>
</dbReference>
<reference evidence="7" key="1">
    <citation type="journal article" date="2014" name="Int. J. Syst. Evol. Microbiol.">
        <title>Complete genome sequence of Corynebacterium casei LMG S-19264T (=DSM 44701T), isolated from a smear-ripened cheese.</title>
        <authorList>
            <consortium name="US DOE Joint Genome Institute (JGI-PGF)"/>
            <person name="Walter F."/>
            <person name="Albersmeier A."/>
            <person name="Kalinowski J."/>
            <person name="Ruckert C."/>
        </authorList>
    </citation>
    <scope>NUCLEOTIDE SEQUENCE</scope>
    <source>
        <strain evidence="7">VKM Ac-1321</strain>
    </source>
</reference>
<keyword evidence="4" id="KW-0238">DNA-binding</keyword>
<evidence type="ECO:0000313" key="7">
    <source>
        <dbReference type="EMBL" id="GLL07684.1"/>
    </source>
</evidence>
<dbReference type="InterPro" id="IPR039425">
    <property type="entry name" value="RNA_pol_sigma-70-like"/>
</dbReference>
<dbReference type="InterPro" id="IPR014284">
    <property type="entry name" value="RNA_pol_sigma-70_dom"/>
</dbReference>
<dbReference type="SUPFAM" id="SSF88659">
    <property type="entry name" value="Sigma3 and sigma4 domains of RNA polymerase sigma factors"/>
    <property type="match status" value="1"/>
</dbReference>
<keyword evidence="2" id="KW-0805">Transcription regulation</keyword>
<evidence type="ECO:0000256" key="4">
    <source>
        <dbReference type="ARBA" id="ARBA00023125"/>
    </source>
</evidence>
<feature type="domain" description="RNA polymerase sigma factor 70 region 4 type 2" evidence="6">
    <location>
        <begin position="102"/>
        <end position="153"/>
    </location>
</feature>
<keyword evidence="5" id="KW-0804">Transcription</keyword>
<evidence type="ECO:0000313" key="8">
    <source>
        <dbReference type="Proteomes" id="UP001143480"/>
    </source>
</evidence>
<dbReference type="Pfam" id="PF08281">
    <property type="entry name" value="Sigma70_r4_2"/>
    <property type="match status" value="1"/>
</dbReference>
<dbReference type="PANTHER" id="PTHR43133:SF50">
    <property type="entry name" value="ECF RNA POLYMERASE SIGMA FACTOR SIGM"/>
    <property type="match status" value="1"/>
</dbReference>
<dbReference type="CDD" id="cd06171">
    <property type="entry name" value="Sigma70_r4"/>
    <property type="match status" value="1"/>
</dbReference>
<evidence type="ECO:0000256" key="1">
    <source>
        <dbReference type="ARBA" id="ARBA00010641"/>
    </source>
</evidence>
<dbReference type="AlphaFoldDB" id="A0A9W6KVX0"/>
<comment type="similarity">
    <text evidence="1">Belongs to the sigma-70 factor family. ECF subfamily.</text>
</comment>
<reference evidence="7" key="2">
    <citation type="submission" date="2023-01" db="EMBL/GenBank/DDBJ databases">
        <authorList>
            <person name="Sun Q."/>
            <person name="Evtushenko L."/>
        </authorList>
    </citation>
    <scope>NUCLEOTIDE SEQUENCE</scope>
    <source>
        <strain evidence="7">VKM Ac-1321</strain>
    </source>
</reference>
<dbReference type="Proteomes" id="UP001143480">
    <property type="component" value="Unassembled WGS sequence"/>
</dbReference>
<evidence type="ECO:0000256" key="2">
    <source>
        <dbReference type="ARBA" id="ARBA00023015"/>
    </source>
</evidence>
<dbReference type="PANTHER" id="PTHR43133">
    <property type="entry name" value="RNA POLYMERASE ECF-TYPE SIGMA FACTO"/>
    <property type="match status" value="1"/>
</dbReference>
<evidence type="ECO:0000259" key="6">
    <source>
        <dbReference type="Pfam" id="PF08281"/>
    </source>
</evidence>
<evidence type="ECO:0000256" key="3">
    <source>
        <dbReference type="ARBA" id="ARBA00023082"/>
    </source>
</evidence>
<dbReference type="GO" id="GO:0016987">
    <property type="term" value="F:sigma factor activity"/>
    <property type="evidence" value="ECO:0007669"/>
    <property type="project" value="UniProtKB-KW"/>
</dbReference>
<dbReference type="Gene3D" id="1.10.10.10">
    <property type="entry name" value="Winged helix-like DNA-binding domain superfamily/Winged helix DNA-binding domain"/>
    <property type="match status" value="1"/>
</dbReference>
<gene>
    <name evidence="7" type="primary">rpoE_37</name>
    <name evidence="7" type="ORF">GCM10017581_094390</name>
</gene>
<dbReference type="SUPFAM" id="SSF88946">
    <property type="entry name" value="Sigma2 domain of RNA polymerase sigma factors"/>
    <property type="match status" value="1"/>
</dbReference>
<dbReference type="InterPro" id="IPR013325">
    <property type="entry name" value="RNA_pol_sigma_r2"/>
</dbReference>
<dbReference type="EMBL" id="BSFP01000106">
    <property type="protein sequence ID" value="GLL07684.1"/>
    <property type="molecule type" value="Genomic_DNA"/>
</dbReference>
<protein>
    <submittedName>
        <fullName evidence="7">RNA polymerase sigma24 factor</fullName>
    </submittedName>
</protein>
<evidence type="ECO:0000256" key="5">
    <source>
        <dbReference type="ARBA" id="ARBA00023163"/>
    </source>
</evidence>
<dbReference type="InterPro" id="IPR013249">
    <property type="entry name" value="RNA_pol_sigma70_r4_t2"/>
</dbReference>
<dbReference type="InterPro" id="IPR036388">
    <property type="entry name" value="WH-like_DNA-bd_sf"/>
</dbReference>
<proteinExistence type="inferred from homology"/>
<dbReference type="RefSeq" id="WP_261964704.1">
    <property type="nucleotide sequence ID" value="NZ_BAAAXA010000001.1"/>
</dbReference>
<organism evidence="7 8">
    <name type="scientific">Dactylosporangium matsuzakiense</name>
    <dbReference type="NCBI Taxonomy" id="53360"/>
    <lineage>
        <taxon>Bacteria</taxon>
        <taxon>Bacillati</taxon>
        <taxon>Actinomycetota</taxon>
        <taxon>Actinomycetes</taxon>
        <taxon>Micromonosporales</taxon>
        <taxon>Micromonosporaceae</taxon>
        <taxon>Dactylosporangium</taxon>
    </lineage>
</organism>
<dbReference type="GO" id="GO:0006352">
    <property type="term" value="P:DNA-templated transcription initiation"/>
    <property type="evidence" value="ECO:0007669"/>
    <property type="project" value="InterPro"/>
</dbReference>